<dbReference type="AlphaFoldDB" id="A0ABD4A9V3"/>
<comment type="caution">
    <text evidence="1">The sequence shown here is derived from an EMBL/GenBank/DDBJ whole genome shotgun (WGS) entry which is preliminary data.</text>
</comment>
<gene>
    <name evidence="1" type="ORF">B4167_2555</name>
</gene>
<organism evidence="1 2">
    <name type="scientific">Caldibacillus thermoamylovorans</name>
    <dbReference type="NCBI Taxonomy" id="35841"/>
    <lineage>
        <taxon>Bacteria</taxon>
        <taxon>Bacillati</taxon>
        <taxon>Bacillota</taxon>
        <taxon>Bacilli</taxon>
        <taxon>Bacillales</taxon>
        <taxon>Bacillaceae</taxon>
        <taxon>Caldibacillus</taxon>
    </lineage>
</organism>
<protein>
    <submittedName>
        <fullName evidence="1">Uncharacterized protein</fullName>
    </submittedName>
</protein>
<dbReference type="EMBL" id="JXLU01000076">
    <property type="protein sequence ID" value="KIO72997.1"/>
    <property type="molecule type" value="Genomic_DNA"/>
</dbReference>
<sequence>MAFVKLTFLSKCGGDSTGMGFCQGSAAGIQSFILGDAELEAARTANESILSA</sequence>
<proteinExistence type="predicted"/>
<dbReference type="Proteomes" id="UP000032076">
    <property type="component" value="Unassembled WGS sequence"/>
</dbReference>
<reference evidence="1 2" key="1">
    <citation type="submission" date="2015-01" db="EMBL/GenBank/DDBJ databases">
        <title>Draft Genome Sequences of Four Bacillus thermoamylovorans Strains, Isolated From Food Products.</title>
        <authorList>
            <person name="Krawcyk A.O."/>
            <person name="Berendsen E.M."/>
            <person name="Eijlander R.T."/>
            <person name="de Jong A."/>
            <person name="Wells-Bennik M."/>
            <person name="Kuipers O.P."/>
        </authorList>
    </citation>
    <scope>NUCLEOTIDE SEQUENCE [LARGE SCALE GENOMIC DNA]</scope>
    <source>
        <strain evidence="1 2">B4167</strain>
    </source>
</reference>
<evidence type="ECO:0000313" key="2">
    <source>
        <dbReference type="Proteomes" id="UP000032076"/>
    </source>
</evidence>
<evidence type="ECO:0000313" key="1">
    <source>
        <dbReference type="EMBL" id="KIO72997.1"/>
    </source>
</evidence>
<accession>A0ABD4A9V3</accession>
<name>A0ABD4A9V3_9BACI</name>